<reference evidence="1" key="1">
    <citation type="journal article" date="2015" name="Nature">
        <title>Complex archaea that bridge the gap between prokaryotes and eukaryotes.</title>
        <authorList>
            <person name="Spang A."/>
            <person name="Saw J.H."/>
            <person name="Jorgensen S.L."/>
            <person name="Zaremba-Niedzwiedzka K."/>
            <person name="Martijn J."/>
            <person name="Lind A.E."/>
            <person name="van Eijk R."/>
            <person name="Schleper C."/>
            <person name="Guy L."/>
            <person name="Ettema T.J."/>
        </authorList>
    </citation>
    <scope>NUCLEOTIDE SEQUENCE</scope>
</reference>
<gene>
    <name evidence="1" type="ORF">LCGC14_1188570</name>
</gene>
<protein>
    <submittedName>
        <fullName evidence="1">Uncharacterized protein</fullName>
    </submittedName>
</protein>
<evidence type="ECO:0000313" key="1">
    <source>
        <dbReference type="EMBL" id="KKM95398.1"/>
    </source>
</evidence>
<comment type="caution">
    <text evidence="1">The sequence shown here is derived from an EMBL/GenBank/DDBJ whole genome shotgun (WGS) entry which is preliminary data.</text>
</comment>
<name>A0A0F9LPY5_9ZZZZ</name>
<organism evidence="1">
    <name type="scientific">marine sediment metagenome</name>
    <dbReference type="NCBI Taxonomy" id="412755"/>
    <lineage>
        <taxon>unclassified sequences</taxon>
        <taxon>metagenomes</taxon>
        <taxon>ecological metagenomes</taxon>
    </lineage>
</organism>
<proteinExistence type="predicted"/>
<dbReference type="AlphaFoldDB" id="A0A0F9LPY5"/>
<accession>A0A0F9LPY5</accession>
<sequence length="91" mass="10576">MKKIALTIVMLCCFCTVTFAGNISPNPQVVGFWDAVNFWDAQIIQEQKKEYSNAYSLFIQLNFMSNQVFLVTIFIEYPKDSFFWELKSLGD</sequence>
<dbReference type="EMBL" id="LAZR01006012">
    <property type="protein sequence ID" value="KKM95398.1"/>
    <property type="molecule type" value="Genomic_DNA"/>
</dbReference>